<dbReference type="InterPro" id="IPR001807">
    <property type="entry name" value="ClC"/>
</dbReference>
<dbReference type="GO" id="GO:0015108">
    <property type="term" value="F:chloride transmembrane transporter activity"/>
    <property type="evidence" value="ECO:0007669"/>
    <property type="project" value="InterPro"/>
</dbReference>
<accession>A0A9W6ZAV4</accession>
<dbReference type="EMBL" id="BRXZ01000617">
    <property type="protein sequence ID" value="GMH48866.1"/>
    <property type="molecule type" value="Genomic_DNA"/>
</dbReference>
<proteinExistence type="predicted"/>
<comment type="subcellular location">
    <subcellularLocation>
        <location evidence="1">Membrane</location>
        <topology evidence="1">Multi-pass membrane protein</topology>
    </subcellularLocation>
</comment>
<evidence type="ECO:0000256" key="1">
    <source>
        <dbReference type="ARBA" id="ARBA00004141"/>
    </source>
</evidence>
<feature type="transmembrane region" description="Helical" evidence="5">
    <location>
        <begin position="54"/>
        <end position="77"/>
    </location>
</feature>
<dbReference type="InterPro" id="IPR014743">
    <property type="entry name" value="Cl-channel_core"/>
</dbReference>
<keyword evidence="4 5" id="KW-0472">Membrane</keyword>
<dbReference type="InterPro" id="IPR050368">
    <property type="entry name" value="ClC-type_chloride_channel"/>
</dbReference>
<evidence type="ECO:0000313" key="6">
    <source>
        <dbReference type="EMBL" id="GMH48866.1"/>
    </source>
</evidence>
<dbReference type="AlphaFoldDB" id="A0A9W6ZAV4"/>
<gene>
    <name evidence="6" type="ORF">TrRE_jg4240</name>
</gene>
<name>A0A9W6ZAV4_9STRA</name>
<feature type="transmembrane region" description="Helical" evidence="5">
    <location>
        <begin position="379"/>
        <end position="400"/>
    </location>
</feature>
<dbReference type="SUPFAM" id="SSF81340">
    <property type="entry name" value="Clc chloride channel"/>
    <property type="match status" value="1"/>
</dbReference>
<feature type="transmembrane region" description="Helical" evidence="5">
    <location>
        <begin position="498"/>
        <end position="526"/>
    </location>
</feature>
<dbReference type="PANTHER" id="PTHR43427">
    <property type="entry name" value="CHLORIDE CHANNEL PROTEIN CLC-E"/>
    <property type="match status" value="1"/>
</dbReference>
<dbReference type="Pfam" id="PF00654">
    <property type="entry name" value="Voltage_CLC"/>
    <property type="match status" value="1"/>
</dbReference>
<dbReference type="OrthoDB" id="514608at2759"/>
<dbReference type="GO" id="GO:0016020">
    <property type="term" value="C:membrane"/>
    <property type="evidence" value="ECO:0007669"/>
    <property type="project" value="UniProtKB-SubCell"/>
</dbReference>
<evidence type="ECO:0000313" key="7">
    <source>
        <dbReference type="Proteomes" id="UP001165082"/>
    </source>
</evidence>
<feature type="transmembrane region" description="Helical" evidence="5">
    <location>
        <begin position="108"/>
        <end position="127"/>
    </location>
</feature>
<dbReference type="Gene3D" id="1.10.3080.10">
    <property type="entry name" value="Clc chloride channel"/>
    <property type="match status" value="1"/>
</dbReference>
<keyword evidence="7" id="KW-1185">Reference proteome</keyword>
<dbReference type="CDD" id="cd00400">
    <property type="entry name" value="Voltage_gated_ClC"/>
    <property type="match status" value="1"/>
</dbReference>
<organism evidence="6 7">
    <name type="scientific">Triparma retinervis</name>
    <dbReference type="NCBI Taxonomy" id="2557542"/>
    <lineage>
        <taxon>Eukaryota</taxon>
        <taxon>Sar</taxon>
        <taxon>Stramenopiles</taxon>
        <taxon>Ochrophyta</taxon>
        <taxon>Bolidophyceae</taxon>
        <taxon>Parmales</taxon>
        <taxon>Triparmaceae</taxon>
        <taxon>Triparma</taxon>
    </lineage>
</organism>
<evidence type="ECO:0000256" key="4">
    <source>
        <dbReference type="ARBA" id="ARBA00023136"/>
    </source>
</evidence>
<feature type="transmembrane region" description="Helical" evidence="5">
    <location>
        <begin position="198"/>
        <end position="222"/>
    </location>
</feature>
<evidence type="ECO:0000256" key="5">
    <source>
        <dbReference type="SAM" id="Phobius"/>
    </source>
</evidence>
<feature type="transmembrane region" description="Helical" evidence="5">
    <location>
        <begin position="457"/>
        <end position="486"/>
    </location>
</feature>
<dbReference type="Proteomes" id="UP001165082">
    <property type="component" value="Unassembled WGS sequence"/>
</dbReference>
<reference evidence="6" key="1">
    <citation type="submission" date="2022-07" db="EMBL/GenBank/DDBJ databases">
        <title>Genome analysis of Parmales, a sister group of diatoms, reveals the evolutionary specialization of diatoms from phago-mixotrophs to photoautotrophs.</title>
        <authorList>
            <person name="Ban H."/>
            <person name="Sato S."/>
            <person name="Yoshikawa S."/>
            <person name="Kazumasa Y."/>
            <person name="Nakamura Y."/>
            <person name="Ichinomiya M."/>
            <person name="Saitoh K."/>
            <person name="Sato N."/>
            <person name="Blanc-Mathieu R."/>
            <person name="Endo H."/>
            <person name="Kuwata A."/>
            <person name="Ogata H."/>
        </authorList>
    </citation>
    <scope>NUCLEOTIDE SEQUENCE</scope>
</reference>
<protein>
    <recommendedName>
        <fullName evidence="8">Chloride channel protein</fullName>
    </recommendedName>
</protein>
<keyword evidence="2 5" id="KW-0812">Transmembrane</keyword>
<keyword evidence="3 5" id="KW-1133">Transmembrane helix</keyword>
<sequence length="625" mass="66169">MLATYTTSESDYANNFTNAPTEAEEEAKNDALQLLLAFGPAFARESRFWKSSCYSLLLGTLMGFVALLFFNGFNYVFETWTDWTFSSTTPYSHKLETGLGLNTGEGEWWWLLVTVSGGALVGLIRTLPSFPSHVDGLFREVRDLHVDPSHAPLVFLTSCLSLGLGASVGPEAAMGNAGGAIGSLIGTLRSQSDRRRAISAFCGMAGAMGALFPSPVLAVLLMHELSVTSRPGDSRFNAAVTAPIESFVEGAADPNLAQHDFMEQVTLGGIAATAGYAVFYGLAEYTYIDPVNRVNHISPGSLNRTYTAHDAFDLRGLKEFGLIISVSEYETWHLLAAVPLGVFAGIIGVVGLVLLGAFRKANVRVRERLAKRGVNAKAIEVAMPMLGGLIFGMIAVAWPLTLGDGALQLPHVIKRGYSGDWIKLVDGGIREGGGIKASTASPTITVGTLWGTLLGKLLSMAACLGFGFVGGQIFPCIYAGVCAGMIVTRVLPGMPVTLAVPCMMSAVPASFAPIPFTLVGLTALVLVMDGSMAAPVFVATFVSFLTNCGMGVTQGVLERQNGLAGVMTKTRNNNQHSTVGMGKKTMEDVSALQDVSEIIFANEPGENIRYDLGEDSFARGGGKNA</sequence>
<feature type="transmembrane region" description="Helical" evidence="5">
    <location>
        <begin position="532"/>
        <end position="552"/>
    </location>
</feature>
<evidence type="ECO:0000256" key="2">
    <source>
        <dbReference type="ARBA" id="ARBA00022692"/>
    </source>
</evidence>
<evidence type="ECO:0008006" key="8">
    <source>
        <dbReference type="Google" id="ProtNLM"/>
    </source>
</evidence>
<feature type="transmembrane region" description="Helical" evidence="5">
    <location>
        <begin position="332"/>
        <end position="358"/>
    </location>
</feature>
<evidence type="ECO:0000256" key="3">
    <source>
        <dbReference type="ARBA" id="ARBA00022989"/>
    </source>
</evidence>
<comment type="caution">
    <text evidence="6">The sequence shown here is derived from an EMBL/GenBank/DDBJ whole genome shotgun (WGS) entry which is preliminary data.</text>
</comment>